<dbReference type="Proteomes" id="UP001216579">
    <property type="component" value="Unassembled WGS sequence"/>
</dbReference>
<protein>
    <submittedName>
        <fullName evidence="1">Uncharacterized protein</fullName>
    </submittedName>
</protein>
<dbReference type="RefSeq" id="WP_276095682.1">
    <property type="nucleotide sequence ID" value="NZ_JARJBC010000019.1"/>
</dbReference>
<accession>A0ABT5ZSR3</accession>
<keyword evidence="2" id="KW-1185">Reference proteome</keyword>
<sequence length="176" mass="19548">MEPIAQFQTVALPDRRVIQIYDADAYLGDSNALDEAETKVVAGNGYHLYILSLQPAIEVEVVIRVWETPQDPIEAAEGCVPVTLESETGVLVVNQFTLGPAGTMDLPKSGVYEGHVSWTARQATGDYYGDTIAQGADEEWGPDQFGQAWQRCPVTERYVLDLWFVREPEPIDEDDE</sequence>
<organism evidence="1 2">
    <name type="scientific">Streptomyces silvisoli</name>
    <dbReference type="NCBI Taxonomy" id="3034235"/>
    <lineage>
        <taxon>Bacteria</taxon>
        <taxon>Bacillati</taxon>
        <taxon>Actinomycetota</taxon>
        <taxon>Actinomycetes</taxon>
        <taxon>Kitasatosporales</taxon>
        <taxon>Streptomycetaceae</taxon>
        <taxon>Streptomyces</taxon>
    </lineage>
</organism>
<reference evidence="1 2" key="1">
    <citation type="submission" date="2023-03" db="EMBL/GenBank/DDBJ databases">
        <title>Draft genome sequence of Streptomyces sp. RB6PN23 isolated from peat swamp forest in Thailand.</title>
        <authorList>
            <person name="Klaysubun C."/>
            <person name="Duangmal K."/>
        </authorList>
    </citation>
    <scope>NUCLEOTIDE SEQUENCE [LARGE SCALE GENOMIC DNA]</scope>
    <source>
        <strain evidence="1 2">RB6PN23</strain>
    </source>
</reference>
<gene>
    <name evidence="1" type="ORF">P3G67_26055</name>
</gene>
<proteinExistence type="predicted"/>
<evidence type="ECO:0000313" key="2">
    <source>
        <dbReference type="Proteomes" id="UP001216579"/>
    </source>
</evidence>
<evidence type="ECO:0000313" key="1">
    <source>
        <dbReference type="EMBL" id="MDF3292630.1"/>
    </source>
</evidence>
<dbReference type="EMBL" id="JARJBC010000019">
    <property type="protein sequence ID" value="MDF3292630.1"/>
    <property type="molecule type" value="Genomic_DNA"/>
</dbReference>
<name>A0ABT5ZSR3_9ACTN</name>
<comment type="caution">
    <text evidence="1">The sequence shown here is derived from an EMBL/GenBank/DDBJ whole genome shotgun (WGS) entry which is preliminary data.</text>
</comment>